<organism evidence="6 7">
    <name type="scientific">Halocynthiibacter halioticoli</name>
    <dbReference type="NCBI Taxonomy" id="2986804"/>
    <lineage>
        <taxon>Bacteria</taxon>
        <taxon>Pseudomonadati</taxon>
        <taxon>Pseudomonadota</taxon>
        <taxon>Alphaproteobacteria</taxon>
        <taxon>Rhodobacterales</taxon>
        <taxon>Paracoccaceae</taxon>
        <taxon>Halocynthiibacter</taxon>
    </lineage>
</organism>
<comment type="similarity">
    <text evidence="1">Belongs to the LysR transcriptional regulatory family.</text>
</comment>
<dbReference type="PANTHER" id="PTHR30537">
    <property type="entry name" value="HTH-TYPE TRANSCRIPTIONAL REGULATOR"/>
    <property type="match status" value="1"/>
</dbReference>
<feature type="domain" description="HTH lysR-type" evidence="5">
    <location>
        <begin position="9"/>
        <end position="66"/>
    </location>
</feature>
<keyword evidence="7" id="KW-1185">Reference proteome</keyword>
<dbReference type="InterPro" id="IPR058163">
    <property type="entry name" value="LysR-type_TF_proteobact-type"/>
</dbReference>
<dbReference type="Proteomes" id="UP001208041">
    <property type="component" value="Unassembled WGS sequence"/>
</dbReference>
<dbReference type="PROSITE" id="PS50931">
    <property type="entry name" value="HTH_LYSR"/>
    <property type="match status" value="1"/>
</dbReference>
<accession>A0AAE3LSA5</accession>
<dbReference type="PRINTS" id="PR00039">
    <property type="entry name" value="HTHLYSR"/>
</dbReference>
<keyword evidence="3" id="KW-0238">DNA-binding</keyword>
<dbReference type="InterPro" id="IPR036388">
    <property type="entry name" value="WH-like_DNA-bd_sf"/>
</dbReference>
<evidence type="ECO:0000256" key="1">
    <source>
        <dbReference type="ARBA" id="ARBA00009437"/>
    </source>
</evidence>
<comment type="caution">
    <text evidence="6">The sequence shown here is derived from an EMBL/GenBank/DDBJ whole genome shotgun (WGS) entry which is preliminary data.</text>
</comment>
<name>A0AAE3LSA5_9RHOB</name>
<dbReference type="Pfam" id="PF00126">
    <property type="entry name" value="HTH_1"/>
    <property type="match status" value="1"/>
</dbReference>
<sequence>MNDKAFASIDWTLIQSFVAVAECGSLTAAAQRLRASQPTIGRHISQIESSLGVVLFSRVHRGLELTAEGEALLPAARDMKAAAARLSLAAAGQTQNLSGVVRITASVFVSHYILPPLLAELRAMEPDIEIELHASDSTDNLLFHEADIALRMYRPEQLDTITRHICDFDVGIYAAKTYLARRGVPQDRDKLMAHDWVGYDRNDLMIKGMRAVGWTVDRSFFKIRCDNQSAYWQLVQAGCGVGVALKCVAQHCAEVEQILPEVEVPPLPVWLTAPEALRKSPRIRRVFDFLAEKLVDVGGA</sequence>
<dbReference type="Pfam" id="PF03466">
    <property type="entry name" value="LysR_substrate"/>
    <property type="match status" value="1"/>
</dbReference>
<evidence type="ECO:0000256" key="2">
    <source>
        <dbReference type="ARBA" id="ARBA00023015"/>
    </source>
</evidence>
<keyword evidence="2" id="KW-0805">Transcription regulation</keyword>
<dbReference type="Gene3D" id="1.10.10.10">
    <property type="entry name" value="Winged helix-like DNA-binding domain superfamily/Winged helix DNA-binding domain"/>
    <property type="match status" value="1"/>
</dbReference>
<evidence type="ECO:0000256" key="3">
    <source>
        <dbReference type="ARBA" id="ARBA00023125"/>
    </source>
</evidence>
<dbReference type="InterPro" id="IPR005119">
    <property type="entry name" value="LysR_subst-bd"/>
</dbReference>
<evidence type="ECO:0000313" key="6">
    <source>
        <dbReference type="EMBL" id="MCV6823181.1"/>
    </source>
</evidence>
<proteinExistence type="inferred from homology"/>
<evidence type="ECO:0000313" key="7">
    <source>
        <dbReference type="Proteomes" id="UP001208041"/>
    </source>
</evidence>
<dbReference type="RefSeq" id="WP_263952010.1">
    <property type="nucleotide sequence ID" value="NZ_JAOYFC010000001.1"/>
</dbReference>
<gene>
    <name evidence="6" type="ORF">OH136_01325</name>
</gene>
<protein>
    <submittedName>
        <fullName evidence="6">LysR family transcriptional regulator</fullName>
    </submittedName>
</protein>
<evidence type="ECO:0000259" key="5">
    <source>
        <dbReference type="PROSITE" id="PS50931"/>
    </source>
</evidence>
<dbReference type="InterPro" id="IPR036390">
    <property type="entry name" value="WH_DNA-bd_sf"/>
</dbReference>
<dbReference type="FunFam" id="1.10.10.10:FF:000001">
    <property type="entry name" value="LysR family transcriptional regulator"/>
    <property type="match status" value="1"/>
</dbReference>
<dbReference type="SUPFAM" id="SSF53850">
    <property type="entry name" value="Periplasmic binding protein-like II"/>
    <property type="match status" value="1"/>
</dbReference>
<dbReference type="AlphaFoldDB" id="A0AAE3LSA5"/>
<keyword evidence="4" id="KW-0804">Transcription</keyword>
<dbReference type="SUPFAM" id="SSF46785">
    <property type="entry name" value="Winged helix' DNA-binding domain"/>
    <property type="match status" value="1"/>
</dbReference>
<dbReference type="Gene3D" id="3.40.190.290">
    <property type="match status" value="1"/>
</dbReference>
<dbReference type="GO" id="GO:0006351">
    <property type="term" value="P:DNA-templated transcription"/>
    <property type="evidence" value="ECO:0007669"/>
    <property type="project" value="TreeGrafter"/>
</dbReference>
<dbReference type="EMBL" id="JAOYFC010000001">
    <property type="protein sequence ID" value="MCV6823181.1"/>
    <property type="molecule type" value="Genomic_DNA"/>
</dbReference>
<dbReference type="InterPro" id="IPR000847">
    <property type="entry name" value="LysR_HTH_N"/>
</dbReference>
<evidence type="ECO:0000256" key="4">
    <source>
        <dbReference type="ARBA" id="ARBA00023163"/>
    </source>
</evidence>
<reference evidence="6" key="1">
    <citation type="submission" date="2022-10" db="EMBL/GenBank/DDBJ databases">
        <authorList>
            <person name="Yue Y."/>
        </authorList>
    </citation>
    <scope>NUCLEOTIDE SEQUENCE</scope>
    <source>
        <strain evidence="6">Z654</strain>
    </source>
</reference>
<dbReference type="PANTHER" id="PTHR30537:SF3">
    <property type="entry name" value="TRANSCRIPTIONAL REGULATORY PROTEIN"/>
    <property type="match status" value="1"/>
</dbReference>
<dbReference type="GO" id="GO:0003700">
    <property type="term" value="F:DNA-binding transcription factor activity"/>
    <property type="evidence" value="ECO:0007669"/>
    <property type="project" value="InterPro"/>
</dbReference>
<dbReference type="GO" id="GO:0043565">
    <property type="term" value="F:sequence-specific DNA binding"/>
    <property type="evidence" value="ECO:0007669"/>
    <property type="project" value="TreeGrafter"/>
</dbReference>